<dbReference type="Proteomes" id="UP000243459">
    <property type="component" value="Chromosome 1"/>
</dbReference>
<proteinExistence type="predicted"/>
<dbReference type="EMBL" id="CM007381">
    <property type="protein sequence ID" value="ONK80424.1"/>
    <property type="molecule type" value="Genomic_DNA"/>
</dbReference>
<dbReference type="Pfam" id="PF04749">
    <property type="entry name" value="PLAC8"/>
    <property type="match status" value="1"/>
</dbReference>
<organism evidence="2 3">
    <name type="scientific">Asparagus officinalis</name>
    <name type="common">Garden asparagus</name>
    <dbReference type="NCBI Taxonomy" id="4686"/>
    <lineage>
        <taxon>Eukaryota</taxon>
        <taxon>Viridiplantae</taxon>
        <taxon>Streptophyta</taxon>
        <taxon>Embryophyta</taxon>
        <taxon>Tracheophyta</taxon>
        <taxon>Spermatophyta</taxon>
        <taxon>Magnoliopsida</taxon>
        <taxon>Liliopsida</taxon>
        <taxon>Asparagales</taxon>
        <taxon>Asparagaceae</taxon>
        <taxon>Asparagoideae</taxon>
        <taxon>Asparagus</taxon>
    </lineage>
</organism>
<feature type="region of interest" description="Disordered" evidence="1">
    <location>
        <begin position="1"/>
        <end position="26"/>
    </location>
</feature>
<evidence type="ECO:0000313" key="3">
    <source>
        <dbReference type="Proteomes" id="UP000243459"/>
    </source>
</evidence>
<dbReference type="AlphaFoldDB" id="A0A5P1FQX5"/>
<name>A0A5P1FQX5_ASPOF</name>
<reference evidence="3" key="1">
    <citation type="journal article" date="2017" name="Nat. Commun.">
        <title>The asparagus genome sheds light on the origin and evolution of a young Y chromosome.</title>
        <authorList>
            <person name="Harkess A."/>
            <person name="Zhou J."/>
            <person name="Xu C."/>
            <person name="Bowers J.E."/>
            <person name="Van der Hulst R."/>
            <person name="Ayyampalayam S."/>
            <person name="Mercati F."/>
            <person name="Riccardi P."/>
            <person name="McKain M.R."/>
            <person name="Kakrana A."/>
            <person name="Tang H."/>
            <person name="Ray J."/>
            <person name="Groenendijk J."/>
            <person name="Arikit S."/>
            <person name="Mathioni S.M."/>
            <person name="Nakano M."/>
            <person name="Shan H."/>
            <person name="Telgmann-Rauber A."/>
            <person name="Kanno A."/>
            <person name="Yue Z."/>
            <person name="Chen H."/>
            <person name="Li W."/>
            <person name="Chen Y."/>
            <person name="Xu X."/>
            <person name="Zhang Y."/>
            <person name="Luo S."/>
            <person name="Chen H."/>
            <person name="Gao J."/>
            <person name="Mao Z."/>
            <person name="Pires J.C."/>
            <person name="Luo M."/>
            <person name="Kudrna D."/>
            <person name="Wing R.A."/>
            <person name="Meyers B.C."/>
            <person name="Yi K."/>
            <person name="Kong H."/>
            <person name="Lavrijsen P."/>
            <person name="Sunseri F."/>
            <person name="Falavigna A."/>
            <person name="Ye Y."/>
            <person name="Leebens-Mack J.H."/>
            <person name="Chen G."/>
        </authorList>
    </citation>
    <scope>NUCLEOTIDE SEQUENCE [LARGE SCALE GENOMIC DNA]</scope>
    <source>
        <strain evidence="3">cv. DH0086</strain>
    </source>
</reference>
<protein>
    <submittedName>
        <fullName evidence="2">Uncharacterized protein</fullName>
    </submittedName>
</protein>
<dbReference type="Gramene" id="ONK80424">
    <property type="protein sequence ID" value="ONK80424"/>
    <property type="gene ID" value="A4U43_C01F17580"/>
</dbReference>
<feature type="compositionally biased region" description="Polar residues" evidence="1">
    <location>
        <begin position="1"/>
        <end position="12"/>
    </location>
</feature>
<dbReference type="PANTHER" id="PTHR15907">
    <property type="entry name" value="DUF614 FAMILY PROTEIN-RELATED"/>
    <property type="match status" value="1"/>
</dbReference>
<sequence>MGRPQPQFQRATVKNPARTPDGELERHAGAYPPLILLLAFIRLLPGSSMARAGQKLRLKYNLVEAPYEDWAVHLFCPCCALCQEYRELERRGLDPSLGWMGHLAKQQYAQTTPPTNQSMTK</sequence>
<gene>
    <name evidence="2" type="ORF">A4U43_C01F17580</name>
</gene>
<evidence type="ECO:0000256" key="1">
    <source>
        <dbReference type="SAM" id="MobiDB-lite"/>
    </source>
</evidence>
<evidence type="ECO:0000313" key="2">
    <source>
        <dbReference type="EMBL" id="ONK80424.1"/>
    </source>
</evidence>
<keyword evidence="3" id="KW-1185">Reference proteome</keyword>
<dbReference type="InterPro" id="IPR006461">
    <property type="entry name" value="PLAC_motif_containing"/>
</dbReference>
<accession>A0A5P1FQX5</accession>
<dbReference type="NCBIfam" id="TIGR01571">
    <property type="entry name" value="A_thal_Cys_rich"/>
    <property type="match status" value="1"/>
</dbReference>